<dbReference type="Gene3D" id="2.160.10.10">
    <property type="entry name" value="Hexapeptide repeat proteins"/>
    <property type="match status" value="1"/>
</dbReference>
<evidence type="ECO:0000313" key="2">
    <source>
        <dbReference type="Proteomes" id="UP001211987"/>
    </source>
</evidence>
<keyword evidence="1" id="KW-0808">Transferase</keyword>
<reference evidence="1" key="1">
    <citation type="submission" date="2023-01" db="EMBL/GenBank/DDBJ databases">
        <title>Human gut microbiome strain richness.</title>
        <authorList>
            <person name="Chen-Liaw A."/>
        </authorList>
    </citation>
    <scope>NUCLEOTIDE SEQUENCE</scope>
    <source>
        <strain evidence="1">1001217st2_G6_1001217B_191108</strain>
    </source>
</reference>
<accession>A0AB35IMC3</accession>
<evidence type="ECO:0000313" key="1">
    <source>
        <dbReference type="EMBL" id="MDB7085667.1"/>
    </source>
</evidence>
<sequence length="182" mass="20701">MIRSILTKIRKKTNPIRYWKTQGLVMGEYCEIYSTASFGSEPYLISLGNHVRVNAGVQFITHDGGVWVIRGLYKTKKEKSIDLFGPISVGNNCHIGTNAMILPGVKIGNNCIVGCNAIVTKDVPDNSVVVGIPARVIETIEEYEKKHKNDFDYTKLMDRKEKKHYLKNKYMNEQMNEISMKQ</sequence>
<dbReference type="EMBL" id="JAQLKE010000048">
    <property type="protein sequence ID" value="MDB7085667.1"/>
    <property type="molecule type" value="Genomic_DNA"/>
</dbReference>
<protein>
    <submittedName>
        <fullName evidence="1">Acyltransferase</fullName>
    </submittedName>
</protein>
<dbReference type="Proteomes" id="UP001211987">
    <property type="component" value="Unassembled WGS sequence"/>
</dbReference>
<dbReference type="RefSeq" id="WP_195643576.1">
    <property type="nucleotide sequence ID" value="NZ_CAACVM010000034.1"/>
</dbReference>
<gene>
    <name evidence="1" type="ORF">PM738_17835</name>
</gene>
<dbReference type="SUPFAM" id="SSF51161">
    <property type="entry name" value="Trimeric LpxA-like enzymes"/>
    <property type="match status" value="1"/>
</dbReference>
<dbReference type="GO" id="GO:0016746">
    <property type="term" value="F:acyltransferase activity"/>
    <property type="evidence" value="ECO:0007669"/>
    <property type="project" value="UniProtKB-KW"/>
</dbReference>
<dbReference type="CDD" id="cd04647">
    <property type="entry name" value="LbH_MAT_like"/>
    <property type="match status" value="1"/>
</dbReference>
<dbReference type="InterPro" id="IPR001451">
    <property type="entry name" value="Hexapep"/>
</dbReference>
<proteinExistence type="predicted"/>
<dbReference type="AlphaFoldDB" id="A0AB35IMC3"/>
<dbReference type="InterPro" id="IPR011004">
    <property type="entry name" value="Trimer_LpxA-like_sf"/>
</dbReference>
<name>A0AB35IMC3_9FIRM</name>
<dbReference type="Pfam" id="PF00132">
    <property type="entry name" value="Hexapep"/>
    <property type="match status" value="1"/>
</dbReference>
<comment type="caution">
    <text evidence="1">The sequence shown here is derived from an EMBL/GenBank/DDBJ whole genome shotgun (WGS) entry which is preliminary data.</text>
</comment>
<dbReference type="PANTHER" id="PTHR43300:SF7">
    <property type="entry name" value="UDP-N-ACETYLBACILLOSAMINE N-ACETYLTRANSFERASE"/>
    <property type="match status" value="1"/>
</dbReference>
<organism evidence="1 2">
    <name type="scientific">Thomasclavelia ramosa</name>
    <dbReference type="NCBI Taxonomy" id="1547"/>
    <lineage>
        <taxon>Bacteria</taxon>
        <taxon>Bacillati</taxon>
        <taxon>Bacillota</taxon>
        <taxon>Erysipelotrichia</taxon>
        <taxon>Erysipelotrichales</taxon>
        <taxon>Coprobacillaceae</taxon>
        <taxon>Thomasclavelia</taxon>
    </lineage>
</organism>
<dbReference type="PANTHER" id="PTHR43300">
    <property type="entry name" value="ACETYLTRANSFERASE"/>
    <property type="match status" value="1"/>
</dbReference>
<dbReference type="InterPro" id="IPR050179">
    <property type="entry name" value="Trans_hexapeptide_repeat"/>
</dbReference>
<keyword evidence="1" id="KW-0012">Acyltransferase</keyword>